<dbReference type="InterPro" id="IPR006026">
    <property type="entry name" value="Peptidase_Metallo"/>
</dbReference>
<reference evidence="3 4" key="1">
    <citation type="journal article" date="2020" name="ISME J.">
        <title>Uncovering the hidden diversity of litter-decomposition mechanisms in mushroom-forming fungi.</title>
        <authorList>
            <person name="Floudas D."/>
            <person name="Bentzer J."/>
            <person name="Ahren D."/>
            <person name="Johansson T."/>
            <person name="Persson P."/>
            <person name="Tunlid A."/>
        </authorList>
    </citation>
    <scope>NUCLEOTIDE SEQUENCE [LARGE SCALE GENOMIC DNA]</scope>
    <source>
        <strain evidence="3 4">CBS 101986</strain>
    </source>
</reference>
<organism evidence="3 4">
    <name type="scientific">Psilocybe cf. subviscida</name>
    <dbReference type="NCBI Taxonomy" id="2480587"/>
    <lineage>
        <taxon>Eukaryota</taxon>
        <taxon>Fungi</taxon>
        <taxon>Dikarya</taxon>
        <taxon>Basidiomycota</taxon>
        <taxon>Agaricomycotina</taxon>
        <taxon>Agaricomycetes</taxon>
        <taxon>Agaricomycetidae</taxon>
        <taxon>Agaricales</taxon>
        <taxon>Agaricineae</taxon>
        <taxon>Strophariaceae</taxon>
        <taxon>Psilocybe</taxon>
    </lineage>
</organism>
<dbReference type="InterPro" id="IPR001506">
    <property type="entry name" value="Peptidase_M12A"/>
</dbReference>
<evidence type="ECO:0000256" key="1">
    <source>
        <dbReference type="SAM" id="MobiDB-lite"/>
    </source>
</evidence>
<gene>
    <name evidence="3" type="ORF">D9619_012825</name>
</gene>
<proteinExistence type="predicted"/>
<dbReference type="GO" id="GO:0008270">
    <property type="term" value="F:zinc ion binding"/>
    <property type="evidence" value="ECO:0007669"/>
    <property type="project" value="InterPro"/>
</dbReference>
<accession>A0A8H5EQW7</accession>
<dbReference type="Proteomes" id="UP000567179">
    <property type="component" value="Unassembled WGS sequence"/>
</dbReference>
<dbReference type="EMBL" id="JAACJJ010000060">
    <property type="protein sequence ID" value="KAF5309115.1"/>
    <property type="molecule type" value="Genomic_DNA"/>
</dbReference>
<protein>
    <recommendedName>
        <fullName evidence="2">Peptidase metallopeptidase domain-containing protein</fullName>
    </recommendedName>
</protein>
<sequence length="368" mass="41976">MSTTDIPPVSEVVDTVEPQTVEPEVLMWAFPTIEDPKDEDSDQSEETDDTDGGPTPDWFLQCCVADHVEEFKKRDLVEKNFNGYESVIAHPVFLWEPGEEITYAFLPGRYSGTPNQREVVSKAMREWTRYANVAFRQIFAVQDSMLRIAFNPRDGNWSRLGTGALRVLKTAPTANFCDVSEDAAPSAHQRGVVLHEIGHMLGLKHEHQSPSVAGILTWMEKQVKSYFKKKCQWPDEMTTEQVLKPEDVSQLSNYTHLDLKSIMMYPMPSSTNTLVSGTKGITLPTNDVLSVYDKAFIAIHYPYLTGNPHAPDWTFERALREIGLGDMIHEIVMQKFKEGDWRGIRDKLPEWYFQQRARMNLVVMESLA</sequence>
<evidence type="ECO:0000259" key="2">
    <source>
        <dbReference type="SMART" id="SM00235"/>
    </source>
</evidence>
<feature type="compositionally biased region" description="Acidic residues" evidence="1">
    <location>
        <begin position="36"/>
        <end position="51"/>
    </location>
</feature>
<dbReference type="GO" id="GO:0004222">
    <property type="term" value="F:metalloendopeptidase activity"/>
    <property type="evidence" value="ECO:0007669"/>
    <property type="project" value="InterPro"/>
</dbReference>
<evidence type="ECO:0000313" key="4">
    <source>
        <dbReference type="Proteomes" id="UP000567179"/>
    </source>
</evidence>
<dbReference type="GO" id="GO:0006508">
    <property type="term" value="P:proteolysis"/>
    <property type="evidence" value="ECO:0007669"/>
    <property type="project" value="InterPro"/>
</dbReference>
<feature type="region of interest" description="Disordered" evidence="1">
    <location>
        <begin position="34"/>
        <end position="56"/>
    </location>
</feature>
<dbReference type="SMART" id="SM00235">
    <property type="entry name" value="ZnMc"/>
    <property type="match status" value="1"/>
</dbReference>
<evidence type="ECO:0000313" key="3">
    <source>
        <dbReference type="EMBL" id="KAF5309115.1"/>
    </source>
</evidence>
<keyword evidence="4" id="KW-1185">Reference proteome</keyword>
<feature type="domain" description="Peptidase metallopeptidase" evidence="2">
    <location>
        <begin position="91"/>
        <end position="250"/>
    </location>
</feature>
<dbReference type="Gene3D" id="3.40.390.10">
    <property type="entry name" value="Collagenase (Catalytic Domain)"/>
    <property type="match status" value="1"/>
</dbReference>
<dbReference type="InterPro" id="IPR024079">
    <property type="entry name" value="MetalloPept_cat_dom_sf"/>
</dbReference>
<dbReference type="OrthoDB" id="5945790at2759"/>
<name>A0A8H5EQW7_9AGAR</name>
<dbReference type="SUPFAM" id="SSF55486">
    <property type="entry name" value="Metalloproteases ('zincins'), catalytic domain"/>
    <property type="match status" value="1"/>
</dbReference>
<comment type="caution">
    <text evidence="3">The sequence shown here is derived from an EMBL/GenBank/DDBJ whole genome shotgun (WGS) entry which is preliminary data.</text>
</comment>
<dbReference type="AlphaFoldDB" id="A0A8H5EQW7"/>
<dbReference type="Pfam" id="PF01400">
    <property type="entry name" value="Astacin"/>
    <property type="match status" value="1"/>
</dbReference>